<dbReference type="Proteomes" id="UP000323000">
    <property type="component" value="Chromosome 7"/>
</dbReference>
<evidence type="ECO:0000313" key="3">
    <source>
        <dbReference type="EMBL" id="TXG57800.1"/>
    </source>
</evidence>
<gene>
    <name evidence="3" type="ORF">EZV62_015629</name>
</gene>
<dbReference type="InterPro" id="IPR042277">
    <property type="entry name" value="IST1-like"/>
</dbReference>
<comment type="similarity">
    <text evidence="1">Belongs to the IST1 family.</text>
</comment>
<feature type="compositionally biased region" description="Polar residues" evidence="2">
    <location>
        <begin position="300"/>
        <end position="309"/>
    </location>
</feature>
<dbReference type="OrthoDB" id="29853at2759"/>
<dbReference type="GO" id="GO:0015031">
    <property type="term" value="P:protein transport"/>
    <property type="evidence" value="ECO:0007669"/>
    <property type="project" value="InterPro"/>
</dbReference>
<feature type="region of interest" description="Disordered" evidence="2">
    <location>
        <begin position="419"/>
        <end position="467"/>
    </location>
</feature>
<dbReference type="PANTHER" id="PTHR12161:SF65">
    <property type="entry name" value="IST1-LIKE PROTEIN"/>
    <property type="match status" value="1"/>
</dbReference>
<keyword evidence="4" id="KW-1185">Reference proteome</keyword>
<dbReference type="AlphaFoldDB" id="A0A5C7HLA3"/>
<dbReference type="PANTHER" id="PTHR12161">
    <property type="entry name" value="IST1 FAMILY MEMBER"/>
    <property type="match status" value="1"/>
</dbReference>
<dbReference type="Pfam" id="PF03398">
    <property type="entry name" value="Ist1"/>
    <property type="match status" value="1"/>
</dbReference>
<dbReference type="Gene3D" id="1.20.1260.60">
    <property type="entry name" value="Vacuolar protein sorting-associated protein Ist1"/>
    <property type="match status" value="1"/>
</dbReference>
<accession>A0A5C7HLA3</accession>
<comment type="caution">
    <text evidence="3">The sequence shown here is derived from an EMBL/GenBank/DDBJ whole genome shotgun (WGS) entry which is preliminary data.</text>
</comment>
<dbReference type="InterPro" id="IPR005061">
    <property type="entry name" value="Ist1"/>
</dbReference>
<evidence type="ECO:0008006" key="5">
    <source>
        <dbReference type="Google" id="ProtNLM"/>
    </source>
</evidence>
<dbReference type="EMBL" id="VAHF01000007">
    <property type="protein sequence ID" value="TXG57800.1"/>
    <property type="molecule type" value="Genomic_DNA"/>
</dbReference>
<feature type="compositionally biased region" description="Basic and acidic residues" evidence="2">
    <location>
        <begin position="430"/>
        <end position="441"/>
    </location>
</feature>
<feature type="compositionally biased region" description="Acidic residues" evidence="2">
    <location>
        <begin position="277"/>
        <end position="287"/>
    </location>
</feature>
<organism evidence="3 4">
    <name type="scientific">Acer yangbiense</name>
    <dbReference type="NCBI Taxonomy" id="1000413"/>
    <lineage>
        <taxon>Eukaryota</taxon>
        <taxon>Viridiplantae</taxon>
        <taxon>Streptophyta</taxon>
        <taxon>Embryophyta</taxon>
        <taxon>Tracheophyta</taxon>
        <taxon>Spermatophyta</taxon>
        <taxon>Magnoliopsida</taxon>
        <taxon>eudicotyledons</taxon>
        <taxon>Gunneridae</taxon>
        <taxon>Pentapetalae</taxon>
        <taxon>rosids</taxon>
        <taxon>malvids</taxon>
        <taxon>Sapindales</taxon>
        <taxon>Sapindaceae</taxon>
        <taxon>Hippocastanoideae</taxon>
        <taxon>Acereae</taxon>
        <taxon>Acer</taxon>
    </lineage>
</organism>
<feature type="region of interest" description="Disordered" evidence="2">
    <location>
        <begin position="204"/>
        <end position="225"/>
    </location>
</feature>
<sequence>MGRKLDALLGRNFKTSKFKTLTKLAIARIAILKNQHQARYSHARSDTLELLKLGHHERALQRVEYVIKEQNMSDVLVMMENYCHLLRERVLLIQNNKECPDELSQAVSSLIFASSRCGEFPELQKIREIFTTRFGKEFTSRAVELRNSCSVNPKVVRKFSSRQPNLENRLEVLEEIASENGITLHLEEYTSAVVEEELKVDDNQKQLKHNKSATSDDTRDFPEELNLDEKLSESVRARKKYRDVAAAARDAFQSAAHAAAAARAVVELSRSDSQYSDVEDHDDDDNDDHQGNVSDPDGSLTPNLQSNKDAVTEGNEVSDNRLGLDEIQPIENLLSQSNDEDMAVNNSDINLQELEETKSKEGQGEGLGISASRSEILEKITGNDSDQDILNVRKQLSNFQSENEQVSIDQVALDDIKNDTGKINDNIPGQKHEDSDTDRKPCLPTNEYQHHRENNEVDDQYPSDEDRDNKLLQQYPKVDSPKSQDDSTVERKNRLAITHNLTFVERLHSENSSIDWKPLSMRTRRAQGV</sequence>
<feature type="region of interest" description="Disordered" evidence="2">
    <location>
        <begin position="271"/>
        <end position="324"/>
    </location>
</feature>
<feature type="compositionally biased region" description="Basic and acidic residues" evidence="2">
    <location>
        <begin position="214"/>
        <end position="225"/>
    </location>
</feature>
<name>A0A5C7HLA3_9ROSI</name>
<evidence type="ECO:0000256" key="1">
    <source>
        <dbReference type="ARBA" id="ARBA00005536"/>
    </source>
</evidence>
<reference evidence="4" key="1">
    <citation type="journal article" date="2019" name="Gigascience">
        <title>De novo genome assembly of the endangered Acer yangbiense, a plant species with extremely small populations endemic to Yunnan Province, China.</title>
        <authorList>
            <person name="Yang J."/>
            <person name="Wariss H.M."/>
            <person name="Tao L."/>
            <person name="Zhang R."/>
            <person name="Yun Q."/>
            <person name="Hollingsworth P."/>
            <person name="Dao Z."/>
            <person name="Luo G."/>
            <person name="Guo H."/>
            <person name="Ma Y."/>
            <person name="Sun W."/>
        </authorList>
    </citation>
    <scope>NUCLEOTIDE SEQUENCE [LARGE SCALE GENOMIC DNA]</scope>
    <source>
        <strain evidence="4">cv. Malutang</strain>
    </source>
</reference>
<evidence type="ECO:0000313" key="4">
    <source>
        <dbReference type="Proteomes" id="UP000323000"/>
    </source>
</evidence>
<dbReference type="FunFam" id="1.20.1260.60:FF:000002">
    <property type="entry name" value="Vacuolar protein sorting-associated protein IST1"/>
    <property type="match status" value="1"/>
</dbReference>
<proteinExistence type="inferred from homology"/>
<feature type="compositionally biased region" description="Acidic residues" evidence="2">
    <location>
        <begin position="456"/>
        <end position="466"/>
    </location>
</feature>
<evidence type="ECO:0000256" key="2">
    <source>
        <dbReference type="SAM" id="MobiDB-lite"/>
    </source>
</evidence>
<protein>
    <recommendedName>
        <fullName evidence="5">IST1-like protein</fullName>
    </recommendedName>
</protein>